<evidence type="ECO:0000256" key="8">
    <source>
        <dbReference type="SAM" id="Phobius"/>
    </source>
</evidence>
<dbReference type="InterPro" id="IPR013783">
    <property type="entry name" value="Ig-like_fold"/>
</dbReference>
<dbReference type="KEGG" id="ipu:108268770"/>
<keyword evidence="5 8" id="KW-0472">Membrane</keyword>
<dbReference type="OrthoDB" id="8858122at2759"/>
<dbReference type="SMART" id="SM00409">
    <property type="entry name" value="IG"/>
    <property type="match status" value="1"/>
</dbReference>
<keyword evidence="7" id="KW-0325">Glycoprotein</keyword>
<evidence type="ECO:0000256" key="4">
    <source>
        <dbReference type="ARBA" id="ARBA00022859"/>
    </source>
</evidence>
<organism evidence="11 12">
    <name type="scientific">Ictalurus punctatus</name>
    <name type="common">Channel catfish</name>
    <name type="synonym">Silurus punctatus</name>
    <dbReference type="NCBI Taxonomy" id="7998"/>
    <lineage>
        <taxon>Eukaryota</taxon>
        <taxon>Metazoa</taxon>
        <taxon>Chordata</taxon>
        <taxon>Craniata</taxon>
        <taxon>Vertebrata</taxon>
        <taxon>Euteleostomi</taxon>
        <taxon>Actinopterygii</taxon>
        <taxon>Neopterygii</taxon>
        <taxon>Teleostei</taxon>
        <taxon>Ostariophysi</taxon>
        <taxon>Siluriformes</taxon>
        <taxon>Ictaluridae</taxon>
        <taxon>Ictalurus</taxon>
    </lineage>
</organism>
<evidence type="ECO:0000256" key="3">
    <source>
        <dbReference type="ARBA" id="ARBA00022729"/>
    </source>
</evidence>
<evidence type="ECO:0000256" key="7">
    <source>
        <dbReference type="ARBA" id="ARBA00023180"/>
    </source>
</evidence>
<protein>
    <submittedName>
        <fullName evidence="12">Uncharacterized protein LOC108268770 isoform X1</fullName>
    </submittedName>
</protein>
<dbReference type="CDD" id="cd00099">
    <property type="entry name" value="IgV"/>
    <property type="match status" value="1"/>
</dbReference>
<feature type="chain" id="PRO_5036686969" evidence="9">
    <location>
        <begin position="16"/>
        <end position="285"/>
    </location>
</feature>
<feature type="signal peptide" evidence="9">
    <location>
        <begin position="1"/>
        <end position="15"/>
    </location>
</feature>
<dbReference type="InterPro" id="IPR013106">
    <property type="entry name" value="Ig_V-set"/>
</dbReference>
<evidence type="ECO:0000256" key="5">
    <source>
        <dbReference type="ARBA" id="ARBA00023136"/>
    </source>
</evidence>
<dbReference type="InterPro" id="IPR003599">
    <property type="entry name" value="Ig_sub"/>
</dbReference>
<evidence type="ECO:0000256" key="1">
    <source>
        <dbReference type="ARBA" id="ARBA00004236"/>
    </source>
</evidence>
<sequence length="285" mass="32396">MTGLWISVLVFSTMCQSGRRWVTAQCPALDVYQSDEKLSVDIGNSATLQCCVFGIDDEEMIWFKQQNRKQPQIIVRFFKTARETFYSEFQNPRFRIKKHGNCFNMTISNTTMSDEAMYYCALVFADGTYLKIKGEHVTTASETSKPALCDKTLHGKGTNMNTQEKMVLGLGTALGLCALLIFCLIYFTLRRRKCDKSKCFCHQIIIISVVFILKNTNRYVSVFIVNASVEDSPGMRQESEAETLNYAALQFSKRKAKAEKKKSGSSDECVYSDVNRTVRCNINYS</sequence>
<keyword evidence="8" id="KW-1133">Transmembrane helix</keyword>
<keyword evidence="8" id="KW-0812">Transmembrane</keyword>
<dbReference type="RefSeq" id="XP_047013332.1">
    <property type="nucleotide sequence ID" value="XM_047157376.2"/>
</dbReference>
<dbReference type="SMART" id="SM00406">
    <property type="entry name" value="IGv"/>
    <property type="match status" value="1"/>
</dbReference>
<keyword evidence="11" id="KW-1185">Reference proteome</keyword>
<dbReference type="InterPro" id="IPR052051">
    <property type="entry name" value="TCR_complex_component"/>
</dbReference>
<proteinExistence type="predicted"/>
<keyword evidence="4" id="KW-0391">Immunity</keyword>
<dbReference type="InterPro" id="IPR036179">
    <property type="entry name" value="Ig-like_dom_sf"/>
</dbReference>
<dbReference type="PANTHER" id="PTHR19433">
    <property type="entry name" value="T-CELL RECEPTOR ALPHA CHAIN V REGION-RELATED"/>
    <property type="match status" value="1"/>
</dbReference>
<dbReference type="InterPro" id="IPR007110">
    <property type="entry name" value="Ig-like_dom"/>
</dbReference>
<dbReference type="PANTHER" id="PTHR19433:SF133">
    <property type="entry name" value="IMMUNE-TYPE RECEPTOR 5 PRECURSOR-RELATED"/>
    <property type="match status" value="1"/>
</dbReference>
<evidence type="ECO:0000259" key="10">
    <source>
        <dbReference type="PROSITE" id="PS50835"/>
    </source>
</evidence>
<dbReference type="GeneID" id="108268770"/>
<evidence type="ECO:0000256" key="6">
    <source>
        <dbReference type="ARBA" id="ARBA00023157"/>
    </source>
</evidence>
<keyword evidence="2" id="KW-1003">Cell membrane</keyword>
<dbReference type="Proteomes" id="UP000221080">
    <property type="component" value="Chromosome 8"/>
</dbReference>
<evidence type="ECO:0000256" key="2">
    <source>
        <dbReference type="ARBA" id="ARBA00022475"/>
    </source>
</evidence>
<accession>A0A979EZN8</accession>
<dbReference type="Pfam" id="PF07686">
    <property type="entry name" value="V-set"/>
    <property type="match status" value="1"/>
</dbReference>
<dbReference type="PROSITE" id="PS50835">
    <property type="entry name" value="IG_LIKE"/>
    <property type="match status" value="1"/>
</dbReference>
<comment type="subcellular location">
    <subcellularLocation>
        <location evidence="1">Cell membrane</location>
    </subcellularLocation>
</comment>
<dbReference type="GO" id="GO:0002376">
    <property type="term" value="P:immune system process"/>
    <property type="evidence" value="ECO:0007669"/>
    <property type="project" value="UniProtKB-KW"/>
</dbReference>
<gene>
    <name evidence="12" type="primary">LOC108268770</name>
</gene>
<feature type="domain" description="Ig-like" evidence="10">
    <location>
        <begin position="27"/>
        <end position="120"/>
    </location>
</feature>
<reference evidence="12" key="2">
    <citation type="submission" date="2025-08" db="UniProtKB">
        <authorList>
            <consortium name="RefSeq"/>
        </authorList>
    </citation>
    <scope>IDENTIFICATION</scope>
    <source>
        <tissue evidence="12">Blood</tissue>
    </source>
</reference>
<dbReference type="Gene3D" id="2.60.40.10">
    <property type="entry name" value="Immunoglobulins"/>
    <property type="match status" value="1"/>
</dbReference>
<evidence type="ECO:0000313" key="11">
    <source>
        <dbReference type="Proteomes" id="UP000221080"/>
    </source>
</evidence>
<feature type="transmembrane region" description="Helical" evidence="8">
    <location>
        <begin position="166"/>
        <end position="189"/>
    </location>
</feature>
<evidence type="ECO:0000313" key="12">
    <source>
        <dbReference type="RefSeq" id="XP_047013332.1"/>
    </source>
</evidence>
<keyword evidence="3 9" id="KW-0732">Signal</keyword>
<dbReference type="SUPFAM" id="SSF48726">
    <property type="entry name" value="Immunoglobulin"/>
    <property type="match status" value="1"/>
</dbReference>
<name>A0A979EZN8_ICTPU</name>
<keyword evidence="6" id="KW-1015">Disulfide bond</keyword>
<dbReference type="GO" id="GO:0009617">
    <property type="term" value="P:response to bacterium"/>
    <property type="evidence" value="ECO:0007669"/>
    <property type="project" value="TreeGrafter"/>
</dbReference>
<evidence type="ECO:0000256" key="9">
    <source>
        <dbReference type="SAM" id="SignalP"/>
    </source>
</evidence>
<reference evidence="11" key="1">
    <citation type="journal article" date="2016" name="Nat. Commun.">
        <title>The channel catfish genome sequence provides insights into the evolution of scale formation in teleosts.</title>
        <authorList>
            <person name="Liu Z."/>
            <person name="Liu S."/>
            <person name="Yao J."/>
            <person name="Bao L."/>
            <person name="Zhang J."/>
            <person name="Li Y."/>
            <person name="Jiang C."/>
            <person name="Sun L."/>
            <person name="Wang R."/>
            <person name="Zhang Y."/>
            <person name="Zhou T."/>
            <person name="Zeng Q."/>
            <person name="Fu Q."/>
            <person name="Gao S."/>
            <person name="Li N."/>
            <person name="Koren S."/>
            <person name="Jiang Y."/>
            <person name="Zimin A."/>
            <person name="Xu P."/>
            <person name="Phillippy A.M."/>
            <person name="Geng X."/>
            <person name="Song L."/>
            <person name="Sun F."/>
            <person name="Li C."/>
            <person name="Wang X."/>
            <person name="Chen A."/>
            <person name="Jin Y."/>
            <person name="Yuan Z."/>
            <person name="Yang Y."/>
            <person name="Tan S."/>
            <person name="Peatman E."/>
            <person name="Lu J."/>
            <person name="Qin Z."/>
            <person name="Dunham R."/>
            <person name="Li Z."/>
            <person name="Sonstegard T."/>
            <person name="Feng J."/>
            <person name="Danzmann R.G."/>
            <person name="Schroeder S."/>
            <person name="Scheffler B."/>
            <person name="Duke M.V."/>
            <person name="Ballard L."/>
            <person name="Kucuktas H."/>
            <person name="Kaltenboeck L."/>
            <person name="Liu H."/>
            <person name="Armbruster J."/>
            <person name="Xie Y."/>
            <person name="Kirby M.L."/>
            <person name="Tian Y."/>
            <person name="Flanagan M.E."/>
            <person name="Mu W."/>
            <person name="Waldbieser G.C."/>
        </authorList>
    </citation>
    <scope>NUCLEOTIDE SEQUENCE [LARGE SCALE GENOMIC DNA]</scope>
    <source>
        <strain evidence="11">SDA103</strain>
    </source>
</reference>
<dbReference type="AlphaFoldDB" id="A0A979EZN8"/>
<dbReference type="GO" id="GO:0005886">
    <property type="term" value="C:plasma membrane"/>
    <property type="evidence" value="ECO:0007669"/>
    <property type="project" value="UniProtKB-SubCell"/>
</dbReference>